<sequence length="112" mass="12965">MKTDVTYTWQLPVVMARAGYRTSTDLIEPLADRGIMLSRSQIYRLTRDPERVSLQLLAALCDIFDIGMNELITVESQRIRAMKRRTVNDDAPPLLETYRPIRARIVRDPDDD</sequence>
<dbReference type="Pfam" id="PF13443">
    <property type="entry name" value="HTH_26"/>
    <property type="match status" value="1"/>
</dbReference>
<dbReference type="EMBL" id="BAAAQT010000001">
    <property type="protein sequence ID" value="GAA2170600.1"/>
    <property type="molecule type" value="Genomic_DNA"/>
</dbReference>
<keyword evidence="3" id="KW-1185">Reference proteome</keyword>
<comment type="caution">
    <text evidence="2">The sequence shown here is derived from an EMBL/GenBank/DDBJ whole genome shotgun (WGS) entry which is preliminary data.</text>
</comment>
<evidence type="ECO:0000259" key="1">
    <source>
        <dbReference type="Pfam" id="PF13443"/>
    </source>
</evidence>
<dbReference type="RefSeq" id="WP_344339330.1">
    <property type="nucleotide sequence ID" value="NZ_BAAAQT010000001.1"/>
</dbReference>
<feature type="domain" description="HTH cro/C1-type" evidence="1">
    <location>
        <begin position="11"/>
        <end position="75"/>
    </location>
</feature>
<organism evidence="2 3">
    <name type="scientific">Agrococcus versicolor</name>
    <dbReference type="NCBI Taxonomy" id="501482"/>
    <lineage>
        <taxon>Bacteria</taxon>
        <taxon>Bacillati</taxon>
        <taxon>Actinomycetota</taxon>
        <taxon>Actinomycetes</taxon>
        <taxon>Micrococcales</taxon>
        <taxon>Microbacteriaceae</taxon>
        <taxon>Agrococcus</taxon>
    </lineage>
</organism>
<evidence type="ECO:0000313" key="2">
    <source>
        <dbReference type="EMBL" id="GAA2170600.1"/>
    </source>
</evidence>
<reference evidence="3" key="1">
    <citation type="journal article" date="2019" name="Int. J. Syst. Evol. Microbiol.">
        <title>The Global Catalogue of Microorganisms (GCM) 10K type strain sequencing project: providing services to taxonomists for standard genome sequencing and annotation.</title>
        <authorList>
            <consortium name="The Broad Institute Genomics Platform"/>
            <consortium name="The Broad Institute Genome Sequencing Center for Infectious Disease"/>
            <person name="Wu L."/>
            <person name="Ma J."/>
        </authorList>
    </citation>
    <scope>NUCLEOTIDE SEQUENCE [LARGE SCALE GENOMIC DNA]</scope>
    <source>
        <strain evidence="3">JCM 16026</strain>
    </source>
</reference>
<dbReference type="InterPro" id="IPR001387">
    <property type="entry name" value="Cro/C1-type_HTH"/>
</dbReference>
<accession>A0ABP5M970</accession>
<dbReference type="Proteomes" id="UP001501599">
    <property type="component" value="Unassembled WGS sequence"/>
</dbReference>
<name>A0ABP5M970_9MICO</name>
<evidence type="ECO:0000313" key="3">
    <source>
        <dbReference type="Proteomes" id="UP001501599"/>
    </source>
</evidence>
<gene>
    <name evidence="2" type="ORF">GCM10009846_01570</name>
</gene>
<protein>
    <recommendedName>
        <fullName evidence="1">HTH cro/C1-type domain-containing protein</fullName>
    </recommendedName>
</protein>
<proteinExistence type="predicted"/>